<dbReference type="EMBL" id="JAPDRN010000031">
    <property type="protein sequence ID" value="KAJ9636073.1"/>
    <property type="molecule type" value="Genomic_DNA"/>
</dbReference>
<keyword evidence="1" id="KW-0472">Membrane</keyword>
<dbReference type="Proteomes" id="UP001172681">
    <property type="component" value="Unassembled WGS sequence"/>
</dbReference>
<keyword evidence="1" id="KW-0812">Transmembrane</keyword>
<name>A0AA38Y5D6_9EURO</name>
<feature type="transmembrane region" description="Helical" evidence="1">
    <location>
        <begin position="46"/>
        <end position="66"/>
    </location>
</feature>
<proteinExistence type="predicted"/>
<evidence type="ECO:0000256" key="1">
    <source>
        <dbReference type="SAM" id="Phobius"/>
    </source>
</evidence>
<protein>
    <submittedName>
        <fullName evidence="2">Uncharacterized protein</fullName>
    </submittedName>
</protein>
<dbReference type="AlphaFoldDB" id="A0AA38Y5D6"/>
<organism evidence="2 3">
    <name type="scientific">Knufia peltigerae</name>
    <dbReference type="NCBI Taxonomy" id="1002370"/>
    <lineage>
        <taxon>Eukaryota</taxon>
        <taxon>Fungi</taxon>
        <taxon>Dikarya</taxon>
        <taxon>Ascomycota</taxon>
        <taxon>Pezizomycotina</taxon>
        <taxon>Eurotiomycetes</taxon>
        <taxon>Chaetothyriomycetidae</taxon>
        <taxon>Chaetothyriales</taxon>
        <taxon>Trichomeriaceae</taxon>
        <taxon>Knufia</taxon>
    </lineage>
</organism>
<accession>A0AA38Y5D6</accession>
<sequence>MTMGSGNSYNITKIEVEVKVGNNLNGFSHKKKNTCSTAGETSKSMIMIIIIIGDVIIIAVVALSNFQVSQGSR</sequence>
<gene>
    <name evidence="2" type="ORF">H2204_005570</name>
</gene>
<comment type="caution">
    <text evidence="2">The sequence shown here is derived from an EMBL/GenBank/DDBJ whole genome shotgun (WGS) entry which is preliminary data.</text>
</comment>
<keyword evidence="3" id="KW-1185">Reference proteome</keyword>
<keyword evidence="1" id="KW-1133">Transmembrane helix</keyword>
<reference evidence="2" key="1">
    <citation type="submission" date="2022-10" db="EMBL/GenBank/DDBJ databases">
        <title>Culturing micro-colonial fungi from biological soil crusts in the Mojave desert and describing Neophaeococcomyces mojavensis, and introducing the new genera and species Taxawa tesnikishii.</title>
        <authorList>
            <person name="Kurbessoian T."/>
            <person name="Stajich J.E."/>
        </authorList>
    </citation>
    <scope>NUCLEOTIDE SEQUENCE</scope>
    <source>
        <strain evidence="2">TK_35</strain>
    </source>
</reference>
<evidence type="ECO:0000313" key="3">
    <source>
        <dbReference type="Proteomes" id="UP001172681"/>
    </source>
</evidence>
<evidence type="ECO:0000313" key="2">
    <source>
        <dbReference type="EMBL" id="KAJ9636073.1"/>
    </source>
</evidence>